<dbReference type="AlphaFoldDB" id="A0A9P4MV53"/>
<evidence type="ECO:0000313" key="2">
    <source>
        <dbReference type="Proteomes" id="UP000800093"/>
    </source>
</evidence>
<dbReference type="InterPro" id="IPR010828">
    <property type="entry name" value="Atf2/Sli1-like"/>
</dbReference>
<keyword evidence="2" id="KW-1185">Reference proteome</keyword>
<organism evidence="1 2">
    <name type="scientific">Lojkania enalia</name>
    <dbReference type="NCBI Taxonomy" id="147567"/>
    <lineage>
        <taxon>Eukaryota</taxon>
        <taxon>Fungi</taxon>
        <taxon>Dikarya</taxon>
        <taxon>Ascomycota</taxon>
        <taxon>Pezizomycotina</taxon>
        <taxon>Dothideomycetes</taxon>
        <taxon>Pleosporomycetidae</taxon>
        <taxon>Pleosporales</taxon>
        <taxon>Pleosporales incertae sedis</taxon>
        <taxon>Lojkania</taxon>
    </lineage>
</organism>
<dbReference type="Proteomes" id="UP000800093">
    <property type="component" value="Unassembled WGS sequence"/>
</dbReference>
<dbReference type="OrthoDB" id="2150604at2759"/>
<evidence type="ECO:0000313" key="1">
    <source>
        <dbReference type="EMBL" id="KAF2258615.1"/>
    </source>
</evidence>
<gene>
    <name evidence="1" type="ORF">CC78DRAFT_621676</name>
</gene>
<dbReference type="GO" id="GO:0008080">
    <property type="term" value="F:N-acetyltransferase activity"/>
    <property type="evidence" value="ECO:0007669"/>
    <property type="project" value="TreeGrafter"/>
</dbReference>
<dbReference type="Pfam" id="PF07247">
    <property type="entry name" value="AATase"/>
    <property type="match status" value="1"/>
</dbReference>
<dbReference type="InterPro" id="IPR052058">
    <property type="entry name" value="Alcohol_O-acetyltransferase"/>
</dbReference>
<evidence type="ECO:0008006" key="3">
    <source>
        <dbReference type="Google" id="ProtNLM"/>
    </source>
</evidence>
<protein>
    <recommendedName>
        <fullName evidence="3">Alcohol acetyltransferase</fullName>
    </recommendedName>
</protein>
<dbReference type="PANTHER" id="PTHR28037">
    <property type="entry name" value="ALCOHOL O-ACETYLTRANSFERASE 1-RELATED"/>
    <property type="match status" value="1"/>
</dbReference>
<comment type="caution">
    <text evidence="1">The sequence shown here is derived from an EMBL/GenBank/DDBJ whole genome shotgun (WGS) entry which is preliminary data.</text>
</comment>
<dbReference type="PANTHER" id="PTHR28037:SF1">
    <property type="entry name" value="ALCOHOL O-ACETYLTRANSFERASE 1-RELATED"/>
    <property type="match status" value="1"/>
</dbReference>
<reference evidence="2" key="1">
    <citation type="journal article" date="2020" name="Stud. Mycol.">
        <title>101 Dothideomycetes genomes: A test case for predicting lifestyles and emergence of pathogens.</title>
        <authorList>
            <person name="Haridas S."/>
            <person name="Albert R."/>
            <person name="Binder M."/>
            <person name="Bloem J."/>
            <person name="LaButti K."/>
            <person name="Salamov A."/>
            <person name="Andreopoulos B."/>
            <person name="Baker S."/>
            <person name="Barry K."/>
            <person name="Bills G."/>
            <person name="Bluhm B."/>
            <person name="Cannon C."/>
            <person name="Castanera R."/>
            <person name="Culley D."/>
            <person name="Daum C."/>
            <person name="Ezra D."/>
            <person name="Gonzalez J."/>
            <person name="Henrissat B."/>
            <person name="Kuo A."/>
            <person name="Liang C."/>
            <person name="Lipzen A."/>
            <person name="Lutzoni F."/>
            <person name="Magnuson J."/>
            <person name="Mondo S."/>
            <person name="Nolan M."/>
            <person name="Ohm R."/>
            <person name="Pangilinan J."/>
            <person name="Park H.-J."/>
            <person name="Ramirez L."/>
            <person name="Alfaro M."/>
            <person name="Sun H."/>
            <person name="Tritt A."/>
            <person name="Yoshinaga Y."/>
            <person name="Zwiers L.-H."/>
            <person name="Turgeon B."/>
            <person name="Goodwin S."/>
            <person name="Spatafora J."/>
            <person name="Crous P."/>
            <person name="Grigoriev I."/>
        </authorList>
    </citation>
    <scope>NUCLEOTIDE SEQUENCE [LARGE SCALE GENOMIC DNA]</scope>
    <source>
        <strain evidence="2">CBS 304.66</strain>
    </source>
</reference>
<dbReference type="EMBL" id="ML986752">
    <property type="protein sequence ID" value="KAF2258615.1"/>
    <property type="molecule type" value="Genomic_DNA"/>
</dbReference>
<sequence>MANKVNHGKEAVVLRKFGINETYQLAMYLLDQYRSTVLSCRYVVPPRLVAESRTQMEKVIKVAVVDTIMRHPMMQVGMIDGTSKTPSWIQLPSLDLAQHIKWIYLGGEDHDDFEQTIQETFRIQLDERFPDLETWAKQPGWKITIIRQGDAPILEVLIAFNHPQFDGAGAKIWHEDFLEILDTATAENGAYKRSGLDGDILRLPEAPPMLPIPIESLKSLPLDPKYFAKSLWEEFRPQFLNRLSRDVSQAAWCPIRTSPYKTQFRAFFMDDGSLSAILGSICADEIQALCRQNKTTITGLLQGLSLIAFSLRLNSTAAPAFQSSTIMDHRRNLPAAPPDAPWGSSNKAVGNYVTQLPHRFETELVARIRCKLPATCNSDEGINLSAELQRELWAVSAQNRLEIVRKVEAGLRNDIVGLFQYVTDWQKTMSNMAKKTRQFSWLVTNVGVLNGSTSEPDDQKWSIDRAQFGLSAEIPAAAIEISPVSVAGRGMCVSADWPDNAVDVTFGERIMADLERWLVQLASQR</sequence>
<name>A0A9P4MV53_9PLEO</name>
<proteinExistence type="predicted"/>
<accession>A0A9P4MV53</accession>